<keyword evidence="3" id="KW-1185">Reference proteome</keyword>
<comment type="caution">
    <text evidence="2">The sequence shown here is derived from an EMBL/GenBank/DDBJ whole genome shotgun (WGS) entry which is preliminary data.</text>
</comment>
<evidence type="ECO:0000256" key="1">
    <source>
        <dbReference type="SAM" id="Phobius"/>
    </source>
</evidence>
<sequence length="74" mass="8850">MTTSANGSRLLQRFTWAINIYNATESIYYLLTYDFFYACIWAISFGLTTWCLESNEELVESQKEQSKWFEQRLQ</sequence>
<dbReference type="Proteomes" id="UP000288623">
    <property type="component" value="Unassembled WGS sequence"/>
</dbReference>
<dbReference type="EMBL" id="JTFC01000041">
    <property type="protein sequence ID" value="RUS53033.1"/>
    <property type="molecule type" value="Genomic_DNA"/>
</dbReference>
<reference evidence="2 3" key="1">
    <citation type="submission" date="2014-11" db="EMBL/GenBank/DDBJ databases">
        <title>Genome sequence and analysis of novel Kurthia sp.</title>
        <authorList>
            <person name="Lawson J.N."/>
            <person name="Gonzalez J.E."/>
            <person name="Rinauldi L."/>
            <person name="Xuan Z."/>
            <person name="Firman A."/>
            <person name="Shaddox L."/>
            <person name="Trudeau A."/>
            <person name="Shah S."/>
            <person name="Reiman D."/>
        </authorList>
    </citation>
    <scope>NUCLEOTIDE SEQUENCE [LARGE SCALE GENOMIC DNA]</scope>
    <source>
        <strain evidence="2 3">3B1D</strain>
    </source>
</reference>
<dbReference type="AlphaFoldDB" id="A0A433RQP0"/>
<keyword evidence="1" id="KW-1133">Transmembrane helix</keyword>
<evidence type="ECO:0000313" key="2">
    <source>
        <dbReference type="EMBL" id="RUS53033.1"/>
    </source>
</evidence>
<organism evidence="2 3">
    <name type="scientific">Candidatus Kurthia intestinigallinarum</name>
    <dbReference type="NCBI Taxonomy" id="1562256"/>
    <lineage>
        <taxon>Bacteria</taxon>
        <taxon>Bacillati</taxon>
        <taxon>Bacillota</taxon>
        <taxon>Bacilli</taxon>
        <taxon>Bacillales</taxon>
        <taxon>Caryophanaceae</taxon>
        <taxon>Kurthia</taxon>
    </lineage>
</organism>
<keyword evidence="1" id="KW-0472">Membrane</keyword>
<accession>A0A433RQP0</accession>
<gene>
    <name evidence="2" type="ORF">QI30_15865</name>
</gene>
<evidence type="ECO:0000313" key="3">
    <source>
        <dbReference type="Proteomes" id="UP000288623"/>
    </source>
</evidence>
<name>A0A433RQP0_9BACL</name>
<protein>
    <submittedName>
        <fullName evidence="2">Uncharacterized protein</fullName>
    </submittedName>
</protein>
<keyword evidence="1" id="KW-0812">Transmembrane</keyword>
<feature type="transmembrane region" description="Helical" evidence="1">
    <location>
        <begin position="35"/>
        <end position="52"/>
    </location>
</feature>
<dbReference type="RefSeq" id="WP_126991577.1">
    <property type="nucleotide sequence ID" value="NZ_JTFC01000041.1"/>
</dbReference>
<proteinExistence type="predicted"/>